<dbReference type="EMBL" id="JBHRXX010000007">
    <property type="protein sequence ID" value="MFC3685324.1"/>
    <property type="molecule type" value="Genomic_DNA"/>
</dbReference>
<organism evidence="3 4">
    <name type="scientific">Hydrogenophaga luteola</name>
    <dbReference type="NCBI Taxonomy" id="1591122"/>
    <lineage>
        <taxon>Bacteria</taxon>
        <taxon>Pseudomonadati</taxon>
        <taxon>Pseudomonadota</taxon>
        <taxon>Betaproteobacteria</taxon>
        <taxon>Burkholderiales</taxon>
        <taxon>Comamonadaceae</taxon>
        <taxon>Hydrogenophaga</taxon>
    </lineage>
</organism>
<evidence type="ECO:0000313" key="3">
    <source>
        <dbReference type="EMBL" id="MFC3685324.1"/>
    </source>
</evidence>
<feature type="chain" id="PRO_5045848844" evidence="2">
    <location>
        <begin position="32"/>
        <end position="240"/>
    </location>
</feature>
<dbReference type="Proteomes" id="UP001595729">
    <property type="component" value="Unassembled WGS sequence"/>
</dbReference>
<evidence type="ECO:0000313" key="4">
    <source>
        <dbReference type="Proteomes" id="UP001595729"/>
    </source>
</evidence>
<accession>A0ABV7W7I0</accession>
<feature type="signal peptide" evidence="2">
    <location>
        <begin position="1"/>
        <end position="31"/>
    </location>
</feature>
<evidence type="ECO:0000256" key="1">
    <source>
        <dbReference type="SAM" id="MobiDB-lite"/>
    </source>
</evidence>
<keyword evidence="4" id="KW-1185">Reference proteome</keyword>
<feature type="compositionally biased region" description="Basic and acidic residues" evidence="1">
    <location>
        <begin position="214"/>
        <end position="224"/>
    </location>
</feature>
<protein>
    <submittedName>
        <fullName evidence="3">Uncharacterized protein</fullName>
    </submittedName>
</protein>
<feature type="compositionally biased region" description="Low complexity" evidence="1">
    <location>
        <begin position="29"/>
        <end position="44"/>
    </location>
</feature>
<comment type="caution">
    <text evidence="3">The sequence shown here is derived from an EMBL/GenBank/DDBJ whole genome shotgun (WGS) entry which is preliminary data.</text>
</comment>
<keyword evidence="2" id="KW-0732">Signal</keyword>
<gene>
    <name evidence="3" type="ORF">ACFOPI_17100</name>
</gene>
<feature type="region of interest" description="Disordered" evidence="1">
    <location>
        <begin position="29"/>
        <end position="57"/>
    </location>
</feature>
<name>A0ABV7W7I0_9BURK</name>
<feature type="compositionally biased region" description="Polar residues" evidence="1">
    <location>
        <begin position="45"/>
        <end position="57"/>
    </location>
</feature>
<evidence type="ECO:0000256" key="2">
    <source>
        <dbReference type="SAM" id="SignalP"/>
    </source>
</evidence>
<sequence length="240" mass="25685">MHELPFNRGARLACATVMWGALMACQPTAPAAPAAPSPGASAATDQPTGAQKNDQSEQAHLFKLNPAPRRVFEVTFEIHDAPGPLMAVRGSAGYSAPQAPNCTFVTNAWAGTWGTPFKGLSLPVTPAGPNRFVMTVALDAMLDEDYYGKGVCRWEMGGAGAGFAASEAKEDTVYGLSLDAKEFVDGATYRQYYWKGDYPKLETRDSAVSVGNPGRRDPDGYKEPFRSNLFSITAQVKAKP</sequence>
<proteinExistence type="predicted"/>
<feature type="region of interest" description="Disordered" evidence="1">
    <location>
        <begin position="205"/>
        <end position="224"/>
    </location>
</feature>
<reference evidence="4" key="1">
    <citation type="journal article" date="2019" name="Int. J. Syst. Evol. Microbiol.">
        <title>The Global Catalogue of Microorganisms (GCM) 10K type strain sequencing project: providing services to taxonomists for standard genome sequencing and annotation.</title>
        <authorList>
            <consortium name="The Broad Institute Genomics Platform"/>
            <consortium name="The Broad Institute Genome Sequencing Center for Infectious Disease"/>
            <person name="Wu L."/>
            <person name="Ma J."/>
        </authorList>
    </citation>
    <scope>NUCLEOTIDE SEQUENCE [LARGE SCALE GENOMIC DNA]</scope>
    <source>
        <strain evidence="4">KCTC 42501</strain>
    </source>
</reference>
<dbReference type="RefSeq" id="WP_382176353.1">
    <property type="nucleotide sequence ID" value="NZ_JBHRXX010000007.1"/>
</dbReference>